<organism evidence="1 2">
    <name type="scientific">Monilinia laxa</name>
    <name type="common">Brown rot fungus</name>
    <name type="synonym">Sclerotinia laxa</name>
    <dbReference type="NCBI Taxonomy" id="61186"/>
    <lineage>
        <taxon>Eukaryota</taxon>
        <taxon>Fungi</taxon>
        <taxon>Dikarya</taxon>
        <taxon>Ascomycota</taxon>
        <taxon>Pezizomycotina</taxon>
        <taxon>Leotiomycetes</taxon>
        <taxon>Helotiales</taxon>
        <taxon>Sclerotiniaceae</taxon>
        <taxon>Monilinia</taxon>
    </lineage>
</organism>
<evidence type="ECO:0000313" key="1">
    <source>
        <dbReference type="EMBL" id="KAB8293205.1"/>
    </source>
</evidence>
<comment type="caution">
    <text evidence="1">The sequence shown here is derived from an EMBL/GenBank/DDBJ whole genome shotgun (WGS) entry which is preliminary data.</text>
</comment>
<dbReference type="Proteomes" id="UP000326757">
    <property type="component" value="Unassembled WGS sequence"/>
</dbReference>
<sequence length="88" mass="9944">MQYNKSSRRNKTNFIGFNVPICHRNWANDDFSGLKGVEVDDLIFLAHHFSADSGAVPPCYNIISSMKCGGYEENITRIFLQDGRSKSL</sequence>
<gene>
    <name evidence="1" type="ORF">EYC80_007545</name>
</gene>
<reference evidence="1 2" key="1">
    <citation type="submission" date="2019-06" db="EMBL/GenBank/DDBJ databases">
        <title>Genome Sequence of the Brown Rot Fungal Pathogen Monilinia laxa.</title>
        <authorList>
            <person name="De Miccolis Angelini R.M."/>
            <person name="Landi L."/>
            <person name="Abate D."/>
            <person name="Pollastro S."/>
            <person name="Romanazzi G."/>
            <person name="Faretra F."/>
        </authorList>
    </citation>
    <scope>NUCLEOTIDE SEQUENCE [LARGE SCALE GENOMIC DNA]</scope>
    <source>
        <strain evidence="1 2">Mlax316</strain>
    </source>
</reference>
<name>A0A5N6JWA6_MONLA</name>
<dbReference type="EMBL" id="VIGI01000012">
    <property type="protein sequence ID" value="KAB8293205.1"/>
    <property type="molecule type" value="Genomic_DNA"/>
</dbReference>
<evidence type="ECO:0000313" key="2">
    <source>
        <dbReference type="Proteomes" id="UP000326757"/>
    </source>
</evidence>
<dbReference type="AlphaFoldDB" id="A0A5N6JWA6"/>
<keyword evidence="2" id="KW-1185">Reference proteome</keyword>
<protein>
    <submittedName>
        <fullName evidence="1">Uncharacterized protein</fullName>
    </submittedName>
</protein>
<proteinExistence type="predicted"/>
<accession>A0A5N6JWA6</accession>